<dbReference type="GO" id="GO:0005829">
    <property type="term" value="C:cytosol"/>
    <property type="evidence" value="ECO:0007669"/>
    <property type="project" value="TreeGrafter"/>
</dbReference>
<keyword evidence="2" id="KW-1185">Reference proteome</keyword>
<organism evidence="1 2">
    <name type="scientific">Saccharopolyspora montiporae</name>
    <dbReference type="NCBI Taxonomy" id="2781240"/>
    <lineage>
        <taxon>Bacteria</taxon>
        <taxon>Bacillati</taxon>
        <taxon>Actinomycetota</taxon>
        <taxon>Actinomycetes</taxon>
        <taxon>Pseudonocardiales</taxon>
        <taxon>Pseudonocardiaceae</taxon>
        <taxon>Saccharopolyspora</taxon>
    </lineage>
</organism>
<dbReference type="GO" id="GO:0000287">
    <property type="term" value="F:magnesium ion binding"/>
    <property type="evidence" value="ECO:0007669"/>
    <property type="project" value="TreeGrafter"/>
</dbReference>
<name>A0A929B7Q1_9PSEU</name>
<dbReference type="EMBL" id="JADEYC010000015">
    <property type="protein sequence ID" value="MBE9374749.1"/>
    <property type="molecule type" value="Genomic_DNA"/>
</dbReference>
<dbReference type="SUPFAM" id="SSF56784">
    <property type="entry name" value="HAD-like"/>
    <property type="match status" value="1"/>
</dbReference>
<evidence type="ECO:0000313" key="1">
    <source>
        <dbReference type="EMBL" id="MBE9374749.1"/>
    </source>
</evidence>
<proteinExistence type="predicted"/>
<dbReference type="PANTHER" id="PTHR10000:SF8">
    <property type="entry name" value="HAD SUPERFAMILY HYDROLASE-LIKE, TYPE 3"/>
    <property type="match status" value="1"/>
</dbReference>
<evidence type="ECO:0000313" key="2">
    <source>
        <dbReference type="Proteomes" id="UP000598360"/>
    </source>
</evidence>
<dbReference type="PANTHER" id="PTHR10000">
    <property type="entry name" value="PHOSPHOSERINE PHOSPHATASE"/>
    <property type="match status" value="1"/>
</dbReference>
<dbReference type="AlphaFoldDB" id="A0A929B7Q1"/>
<dbReference type="Gene3D" id="3.40.50.1000">
    <property type="entry name" value="HAD superfamily/HAD-like"/>
    <property type="match status" value="1"/>
</dbReference>
<accession>A0A929B7Q1</accession>
<keyword evidence="1" id="KW-0378">Hydrolase</keyword>
<dbReference type="PROSITE" id="PS50096">
    <property type="entry name" value="IQ"/>
    <property type="match status" value="1"/>
</dbReference>
<dbReference type="InterPro" id="IPR036412">
    <property type="entry name" value="HAD-like_sf"/>
</dbReference>
<dbReference type="GO" id="GO:0016791">
    <property type="term" value="F:phosphatase activity"/>
    <property type="evidence" value="ECO:0007669"/>
    <property type="project" value="TreeGrafter"/>
</dbReference>
<reference evidence="1" key="1">
    <citation type="submission" date="2020-10" db="EMBL/GenBank/DDBJ databases">
        <title>Diversity and distribution of actinomycetes associated with coral in the coast of Hainan.</title>
        <authorList>
            <person name="Li F."/>
        </authorList>
    </citation>
    <scope>NUCLEOTIDE SEQUENCE</scope>
    <source>
        <strain evidence="1">HNM0983</strain>
    </source>
</reference>
<protein>
    <submittedName>
        <fullName evidence="1">HAD hydrolase family protein</fullName>
    </submittedName>
</protein>
<comment type="caution">
    <text evidence="1">The sequence shown here is derived from an EMBL/GenBank/DDBJ whole genome shotgun (WGS) entry which is preliminary data.</text>
</comment>
<dbReference type="Proteomes" id="UP000598360">
    <property type="component" value="Unassembled WGS sequence"/>
</dbReference>
<gene>
    <name evidence="1" type="ORF">IQ251_09850</name>
</gene>
<dbReference type="Pfam" id="PF08282">
    <property type="entry name" value="Hydrolase_3"/>
    <property type="match status" value="1"/>
</dbReference>
<dbReference type="InterPro" id="IPR023214">
    <property type="entry name" value="HAD_sf"/>
</dbReference>
<sequence length="87" mass="9119">MNKGAALRAAAADRGYCLERCAAIGDMPNDITMLQTAGVSLAMGNAHPAVFEHATYELPHQDAHGVAIALHAIVRGAKARSALKPDR</sequence>